<dbReference type="Pfam" id="PF01523">
    <property type="entry name" value="PmbA_TldD_1st"/>
    <property type="match status" value="1"/>
</dbReference>
<evidence type="ECO:0000313" key="6">
    <source>
        <dbReference type="Proteomes" id="UP000000810"/>
    </source>
</evidence>
<dbReference type="AlphaFoldDB" id="Q9V245"/>
<evidence type="ECO:0000313" key="7">
    <source>
        <dbReference type="Proteomes" id="UP000009139"/>
    </source>
</evidence>
<evidence type="ECO:0000259" key="1">
    <source>
        <dbReference type="Pfam" id="PF01523"/>
    </source>
</evidence>
<dbReference type="InterPro" id="IPR002510">
    <property type="entry name" value="Metalloprtase-TldD/E_N"/>
</dbReference>
<evidence type="ECO:0000259" key="2">
    <source>
        <dbReference type="Pfam" id="PF19289"/>
    </source>
</evidence>
<dbReference type="EMBL" id="HE613800">
    <property type="protein sequence ID" value="CCE69605.1"/>
    <property type="molecule type" value="Genomic_DNA"/>
</dbReference>
<dbReference type="PATRIC" id="fig|272844.11.peg.245"/>
<feature type="domain" description="Metalloprotease TldD/E N-terminal" evidence="1">
    <location>
        <begin position="21"/>
        <end position="90"/>
    </location>
</feature>
<name>Q9V245_PYRAB</name>
<dbReference type="GO" id="GO:0005829">
    <property type="term" value="C:cytosol"/>
    <property type="evidence" value="ECO:0007669"/>
    <property type="project" value="TreeGrafter"/>
</dbReference>
<dbReference type="Proteomes" id="UP000000810">
    <property type="component" value="Chromosome"/>
</dbReference>
<reference evidence="4" key="2">
    <citation type="journal article" date="2000" name="J. Mol. Biol.">
        <title>Archaeal homologs of eukaryotic methylation guide small nucleolar RNAs: lessons from the Pyrococcus genomes.</title>
        <authorList>
            <person name="Gaspin C."/>
            <person name="Cavaille J."/>
            <person name="Erauso G."/>
        </authorList>
    </citation>
    <scope>NUCLEOTIDE SEQUENCE</scope>
    <source>
        <strain evidence="4">Orsay</strain>
    </source>
</reference>
<feature type="domain" description="Metalloprotease TldD/E C-terminal" evidence="2">
    <location>
        <begin position="223"/>
        <end position="421"/>
    </location>
</feature>
<reference evidence="4 6" key="4">
    <citation type="journal article" date="2003" name="Mol. Microbiol.">
        <title>An integrated analysis of the genome of the hyperthermophilic archaeon Pyrococcus abyssi.</title>
        <authorList>
            <person name="Cohen G."/>
            <person name="Barbe V."/>
            <person name="Flament D."/>
            <person name="Galperin M."/>
            <person name="Heilig R."/>
            <person name="Ripp R."/>
            <person name="Lecompte O."/>
            <person name="Prieur D."/>
            <person name="Poch O."/>
            <person name="Quellerou J."/>
            <person name="Thierry J.C."/>
            <person name="Van der Oost J."/>
            <person name="Weissenbach J."/>
            <person name="Zivanovic Y."/>
            <person name="Forterre P."/>
        </authorList>
    </citation>
    <scope>NUCLEOTIDE SEQUENCE [LARGE SCALE GENOMIC DNA]</scope>
    <source>
        <strain evidence="6">GE5 / Orsay</strain>
        <strain evidence="4">Orsay</strain>
    </source>
</reference>
<dbReference type="KEGG" id="pab:PAB0155"/>
<proteinExistence type="predicted"/>
<dbReference type="InterPro" id="IPR047657">
    <property type="entry name" value="PmbA"/>
</dbReference>
<dbReference type="Pfam" id="PF19290">
    <property type="entry name" value="PmbA_TldD_2nd"/>
    <property type="match status" value="1"/>
</dbReference>
<protein>
    <submittedName>
        <fullName evidence="5">Pmba protein (Tlde protein)</fullName>
    </submittedName>
    <submittedName>
        <fullName evidence="4">TldD-like modulator of DNA gyrase, tldD protein homolog</fullName>
    </submittedName>
</protein>
<dbReference type="STRING" id="272844.PAB0155"/>
<dbReference type="InterPro" id="IPR036059">
    <property type="entry name" value="TldD/PmbA_sf"/>
</dbReference>
<dbReference type="GO" id="GO:0008237">
    <property type="term" value="F:metallopeptidase activity"/>
    <property type="evidence" value="ECO:0007669"/>
    <property type="project" value="InterPro"/>
</dbReference>
<feature type="domain" description="Metalloprotease TldD/E central" evidence="3">
    <location>
        <begin position="116"/>
        <end position="184"/>
    </location>
</feature>
<dbReference type="Pfam" id="PF19289">
    <property type="entry name" value="PmbA_TldD_3rd"/>
    <property type="match status" value="1"/>
</dbReference>
<dbReference type="RefSeq" id="WP_010867353.1">
    <property type="nucleotide sequence ID" value="NC_000868.1"/>
</dbReference>
<dbReference type="HOGENOM" id="CLU_026425_4_2_2"/>
<gene>
    <name evidence="4" type="primary">tldE</name>
    <name evidence="4" type="ORF">PAB0155</name>
</gene>
<dbReference type="EMBL" id="AJ248283">
    <property type="protein sequence ID" value="CAB49153.1"/>
    <property type="molecule type" value="Genomic_DNA"/>
</dbReference>
<evidence type="ECO:0000259" key="3">
    <source>
        <dbReference type="Pfam" id="PF19290"/>
    </source>
</evidence>
<dbReference type="Proteomes" id="UP000009139">
    <property type="component" value="Chromosome"/>
</dbReference>
<dbReference type="PIR" id="B75213">
    <property type="entry name" value="B75213"/>
</dbReference>
<reference evidence="4" key="1">
    <citation type="submission" date="1999-07" db="EMBL/GenBank/DDBJ databases">
        <authorList>
            <person name="Genoscope"/>
        </authorList>
    </citation>
    <scope>NUCLEOTIDE SEQUENCE</scope>
    <source>
        <strain evidence="4">Orsay</strain>
    </source>
</reference>
<dbReference type="InterPro" id="IPR035068">
    <property type="entry name" value="TldD/PmbA_N"/>
</dbReference>
<dbReference type="eggNOG" id="arCOG00322">
    <property type="taxonomic scope" value="Archaea"/>
</dbReference>
<dbReference type="InterPro" id="IPR045569">
    <property type="entry name" value="Metalloprtase-TldD/E_C"/>
</dbReference>
<reference evidence="5 7" key="5">
    <citation type="journal article" date="2012" name="Curr. Microbiol.">
        <title>Re-annotation of two hyperthermophilic archaea Pyrococcus abyssi GE5 and Pyrococcus furiosus DSM 3638.</title>
        <authorList>
            <person name="Gao J."/>
            <person name="Wang J."/>
        </authorList>
    </citation>
    <scope>GENOME REANNOTATION</scope>
    <source>
        <strain evidence="5">GE5</strain>
        <strain evidence="7">GE5 / Orsay</strain>
    </source>
</reference>
<accession>Q9V245</accession>
<reference evidence="4" key="3">
    <citation type="journal article" date="2001" name="Genome Res.">
        <title>Genome evolution at the genus level: comparison of three complete genomes of hyperthermophilic archaea.</title>
        <authorList>
            <person name="Lecompte O."/>
            <person name="Ripp R."/>
            <person name="Puzos-Barbe V."/>
            <person name="Duprat S."/>
            <person name="Heilig R."/>
            <person name="Dietrich J."/>
            <person name="Thierry J.C."/>
            <person name="Poch O."/>
        </authorList>
    </citation>
    <scope>NUCLEOTIDE SEQUENCE</scope>
    <source>
        <strain evidence="4">Orsay</strain>
    </source>
</reference>
<sequence length="427" mass="47012">MREDVEKLIKILEGSNLNLEWEIYWGVSSSSSFKFRKIRKVEVERGSFEVSGGIGLRVLTQGKIGFSYISGSNFTREQLERLVKRAYKIAKVAGSIYPGFPVPKKFPNVRGLYDDKIRNLSTEEIVEYGTELVDVPPNAEASIGLSTSERGIMNSNGTEGREERTLLAFGLYVFEKSKGTGSYSKSFRRLPKLESEIEGVREKALWEFEMSSKARKLEKYNGEIILEPKAVASILSIFLPNVSARNVYLKRSRFTELGIEVASGGLTIIDDPTVEGGINSYSFDGEGNPGVRKFIIKEGILSSFLADQKYGHLIGIGSTGNASRGYSSQPSISPSNIMISPGNDEQDEGIFIRGIYGEHTANSVSGDFSLNVDLGYVVRGGEIRPFKGNMLVGNVFEMLKNVTNIGKEIEILDGFASPKITTVGKIV</sequence>
<evidence type="ECO:0000313" key="5">
    <source>
        <dbReference type="EMBL" id="CCE69605.1"/>
    </source>
</evidence>
<keyword evidence="6" id="KW-1185">Reference proteome</keyword>
<evidence type="ECO:0000313" key="4">
    <source>
        <dbReference type="EMBL" id="CAB49153.1"/>
    </source>
</evidence>
<dbReference type="OrthoDB" id="84520at2157"/>
<dbReference type="PANTHER" id="PTHR43421:SF1">
    <property type="entry name" value="METALLOPROTEASE PMBA"/>
    <property type="match status" value="1"/>
</dbReference>
<dbReference type="GO" id="GO:0006508">
    <property type="term" value="P:proteolysis"/>
    <property type="evidence" value="ECO:0007669"/>
    <property type="project" value="InterPro"/>
</dbReference>
<dbReference type="PANTHER" id="PTHR43421">
    <property type="entry name" value="METALLOPROTEASE PMBA"/>
    <property type="match status" value="1"/>
</dbReference>
<dbReference type="SUPFAM" id="SSF111283">
    <property type="entry name" value="Putative modulator of DNA gyrase, PmbA/TldD"/>
    <property type="match status" value="1"/>
</dbReference>
<dbReference type="Gene3D" id="3.30.2290.10">
    <property type="entry name" value="PmbA/TldD superfamily"/>
    <property type="match status" value="1"/>
</dbReference>
<organism evidence="4 6">
    <name type="scientific">Pyrococcus abyssi (strain GE5 / Orsay)</name>
    <dbReference type="NCBI Taxonomy" id="272844"/>
    <lineage>
        <taxon>Archaea</taxon>
        <taxon>Methanobacteriati</taxon>
        <taxon>Methanobacteriota</taxon>
        <taxon>Thermococci</taxon>
        <taxon>Thermococcales</taxon>
        <taxon>Thermococcaceae</taxon>
        <taxon>Pyrococcus</taxon>
    </lineage>
</organism>
<dbReference type="InterPro" id="IPR045570">
    <property type="entry name" value="Metalloprtase-TldD/E_cen_dom"/>
</dbReference>